<accession>A0A251X8N9</accession>
<keyword evidence="1" id="KW-0378">Hydrolase</keyword>
<protein>
    <submittedName>
        <fullName evidence="3">DNA repair exonuclease</fullName>
    </submittedName>
</protein>
<keyword evidence="3" id="KW-0540">Nuclease</keyword>
<keyword evidence="3" id="KW-0269">Exonuclease</keyword>
<dbReference type="Proteomes" id="UP000194798">
    <property type="component" value="Unassembled WGS sequence"/>
</dbReference>
<dbReference type="EMBL" id="MSLT01000012">
    <property type="protein sequence ID" value="OUD14144.1"/>
    <property type="molecule type" value="Genomic_DNA"/>
</dbReference>
<dbReference type="PANTHER" id="PTHR30337">
    <property type="entry name" value="COMPONENT OF ATP-DEPENDENT DSDNA EXONUCLEASE"/>
    <property type="match status" value="1"/>
</dbReference>
<dbReference type="SUPFAM" id="SSF56300">
    <property type="entry name" value="Metallo-dependent phosphatases"/>
    <property type="match status" value="1"/>
</dbReference>
<feature type="domain" description="Calcineurin-like phosphoesterase" evidence="2">
    <location>
        <begin position="1"/>
        <end position="196"/>
    </location>
</feature>
<organism evidence="3 4">
    <name type="scientific">Thioflexithrix psekupsensis</name>
    <dbReference type="NCBI Taxonomy" id="1570016"/>
    <lineage>
        <taxon>Bacteria</taxon>
        <taxon>Pseudomonadati</taxon>
        <taxon>Pseudomonadota</taxon>
        <taxon>Gammaproteobacteria</taxon>
        <taxon>Thiotrichales</taxon>
        <taxon>Thioflexithrix</taxon>
    </lineage>
</organism>
<dbReference type="Pfam" id="PF00149">
    <property type="entry name" value="Metallophos"/>
    <property type="match status" value="1"/>
</dbReference>
<evidence type="ECO:0000259" key="2">
    <source>
        <dbReference type="Pfam" id="PF00149"/>
    </source>
</evidence>
<dbReference type="InterPro" id="IPR014576">
    <property type="entry name" value="Pesterase_YhaO"/>
</dbReference>
<dbReference type="InterPro" id="IPR029052">
    <property type="entry name" value="Metallo-depent_PP-like"/>
</dbReference>
<dbReference type="InterPro" id="IPR041796">
    <property type="entry name" value="Mre11_N"/>
</dbReference>
<dbReference type="AlphaFoldDB" id="A0A251X8N9"/>
<dbReference type="RefSeq" id="WP_086487931.1">
    <property type="nucleotide sequence ID" value="NZ_MSLT01000012.1"/>
</dbReference>
<dbReference type="Gene3D" id="3.60.21.10">
    <property type="match status" value="1"/>
</dbReference>
<dbReference type="GO" id="GO:0004527">
    <property type="term" value="F:exonuclease activity"/>
    <property type="evidence" value="ECO:0007669"/>
    <property type="project" value="UniProtKB-KW"/>
</dbReference>
<dbReference type="PANTHER" id="PTHR30337:SF7">
    <property type="entry name" value="PHOSPHOESTERASE"/>
    <property type="match status" value="1"/>
</dbReference>
<dbReference type="PIRSF" id="PIRSF033091">
    <property type="entry name" value="Pesterase_YhaO"/>
    <property type="match status" value="1"/>
</dbReference>
<proteinExistence type="predicted"/>
<dbReference type="OrthoDB" id="9773856at2"/>
<keyword evidence="4" id="KW-1185">Reference proteome</keyword>
<evidence type="ECO:0000313" key="4">
    <source>
        <dbReference type="Proteomes" id="UP000194798"/>
    </source>
</evidence>
<gene>
    <name evidence="3" type="ORF">TPSD3_07365</name>
</gene>
<comment type="caution">
    <text evidence="3">The sequence shown here is derived from an EMBL/GenBank/DDBJ whole genome shotgun (WGS) entry which is preliminary data.</text>
</comment>
<reference evidence="3 4" key="1">
    <citation type="submission" date="2016-12" db="EMBL/GenBank/DDBJ databases">
        <title>Thioflexothrix psekupsii D3 genome sequencing and assembly.</title>
        <authorList>
            <person name="Fomenkov A."/>
            <person name="Vincze T."/>
            <person name="Grabovich M."/>
            <person name="Anton B.P."/>
            <person name="Dubinina G."/>
            <person name="Orlova M."/>
            <person name="Belousova E."/>
            <person name="Roberts R.J."/>
        </authorList>
    </citation>
    <scope>NUCLEOTIDE SEQUENCE [LARGE SCALE GENOMIC DNA]</scope>
    <source>
        <strain evidence="3">D3</strain>
    </source>
</reference>
<dbReference type="InterPro" id="IPR050535">
    <property type="entry name" value="DNA_Repair-Maintenance_Comp"/>
</dbReference>
<dbReference type="CDD" id="cd00840">
    <property type="entry name" value="MPP_Mre11_N"/>
    <property type="match status" value="1"/>
</dbReference>
<dbReference type="InterPro" id="IPR004843">
    <property type="entry name" value="Calcineurin-like_PHP"/>
</dbReference>
<name>A0A251X8N9_9GAMM</name>
<sequence>MKFIHAADIHLDSPLCGLARYEGAPLEQMQTATRRAFLNLIDLACQEAVDFVLLAGDLYDGDWKDYNTGLFFHQQMTRLRAAHIPVFIVYGNHDAGNVMTRQLQLPDNVREFSQQHPETFRLDNLKVALHGQSFPTRAVSEDLSANYPKPITGYYNIGLLHTSLEGREGHASYAPCSVKGLLSHGYDYWALGHVHHREIVHQSPYIVFPGNVQGRHVREAGAKGCTLVTVRDHVTELKHCPLDVLRWDVCELDITPFSQAEDLIQDTRDRMAQLLQQAHDRPLAVRLILTGSSDVHTQLHRQPERWLNELRAAATDGGLGHLWIEKILLQSTPPTPLEDFNSGPLGELMSTLRRLPVDQNELDLLRAELKPLKQALPVELRSDSIDPDNPETIRHLLGGVEEFLMARLLAQST</sequence>
<evidence type="ECO:0000313" key="3">
    <source>
        <dbReference type="EMBL" id="OUD14144.1"/>
    </source>
</evidence>
<evidence type="ECO:0000256" key="1">
    <source>
        <dbReference type="ARBA" id="ARBA00022801"/>
    </source>
</evidence>